<feature type="domain" description="Multidrug resistance protein MdtA-like C-terminal permuted SH3" evidence="1">
    <location>
        <begin position="59"/>
        <end position="99"/>
    </location>
</feature>
<sequence>MDGQTRLARVLVRVEDPLGQKSSSADKPMLIIGSFVEVYINANPIENVVELDKGLVRTGQTVWVMKDNKLEIREVNVALTDDQYAYISNGLESGDKVVSTDLSTVSNGIGLRTQGENIQESTE</sequence>
<reference evidence="2" key="1">
    <citation type="submission" date="2022-09" db="EMBL/GenBank/DDBJ databases">
        <title>Maribacter litopenaei sp. nov., isolated from the intestinal tract of the Pacific White Shrimp, Litopenaeus vannamei.</title>
        <authorList>
            <person name="Kim S.Y."/>
            <person name="Hwang C.Y."/>
        </authorList>
    </citation>
    <scope>NUCLEOTIDE SEQUENCE</scope>
    <source>
        <strain evidence="2">HL-LV01</strain>
    </source>
</reference>
<organism evidence="2 3">
    <name type="scientific">Maribacter litopenaei</name>
    <dbReference type="NCBI Taxonomy" id="2976127"/>
    <lineage>
        <taxon>Bacteria</taxon>
        <taxon>Pseudomonadati</taxon>
        <taxon>Bacteroidota</taxon>
        <taxon>Flavobacteriia</taxon>
        <taxon>Flavobacteriales</taxon>
        <taxon>Flavobacteriaceae</taxon>
        <taxon>Maribacter</taxon>
    </lineage>
</organism>
<dbReference type="InterPro" id="IPR058627">
    <property type="entry name" value="MdtA-like_C"/>
</dbReference>
<gene>
    <name evidence="2" type="ORF">NYZ99_04210</name>
</gene>
<accession>A0ABY5YE77</accession>
<keyword evidence="3" id="KW-1185">Reference proteome</keyword>
<dbReference type="Pfam" id="PF25967">
    <property type="entry name" value="RND-MFP_C"/>
    <property type="match status" value="1"/>
</dbReference>
<dbReference type="PANTHER" id="PTHR30469">
    <property type="entry name" value="MULTIDRUG RESISTANCE PROTEIN MDTA"/>
    <property type="match status" value="1"/>
</dbReference>
<evidence type="ECO:0000259" key="1">
    <source>
        <dbReference type="Pfam" id="PF25967"/>
    </source>
</evidence>
<dbReference type="EMBL" id="CP104205">
    <property type="protein sequence ID" value="UWX56700.1"/>
    <property type="molecule type" value="Genomic_DNA"/>
</dbReference>
<evidence type="ECO:0000313" key="3">
    <source>
        <dbReference type="Proteomes" id="UP001059209"/>
    </source>
</evidence>
<proteinExistence type="predicted"/>
<dbReference type="Gene3D" id="2.40.420.20">
    <property type="match status" value="1"/>
</dbReference>
<name>A0ABY5YE77_9FLAO</name>
<dbReference type="PANTHER" id="PTHR30469:SF12">
    <property type="entry name" value="MULTIDRUG RESISTANCE PROTEIN MDTA"/>
    <property type="match status" value="1"/>
</dbReference>
<evidence type="ECO:0000313" key="2">
    <source>
        <dbReference type="EMBL" id="UWX56700.1"/>
    </source>
</evidence>
<protein>
    <submittedName>
        <fullName evidence="2">Efflux RND transporter periplasmic adaptor subunit</fullName>
    </submittedName>
</protein>
<dbReference type="RefSeq" id="WP_260575333.1">
    <property type="nucleotide sequence ID" value="NZ_CP104205.1"/>
</dbReference>
<dbReference type="Proteomes" id="UP001059209">
    <property type="component" value="Chromosome"/>
</dbReference>